<feature type="domain" description="Peptidase S26" evidence="9">
    <location>
        <begin position="6"/>
        <end position="161"/>
    </location>
</feature>
<evidence type="ECO:0000256" key="7">
    <source>
        <dbReference type="PIRSR" id="PIRSR600223-1"/>
    </source>
</evidence>
<dbReference type="PANTHER" id="PTHR43390">
    <property type="entry name" value="SIGNAL PEPTIDASE I"/>
    <property type="match status" value="1"/>
</dbReference>
<sequence length="171" mass="18998">MKRALSWCAWIAGALVVGYLLRTYVIGTARVVGSSMEPTLYSADIVVVTKFDYWFSGPERGDVTLCRLPEHSESETYLKRVAAVPGDTYAIRDGVAYLNGVAADEPYATGTEACEDFEVTLAEDEYLVLGDNRLESYDSRAADVGVLSRSDFIGRARVKVWPIEQFFRGIY</sequence>
<feature type="active site" evidence="7">
    <location>
        <position position="79"/>
    </location>
</feature>
<evidence type="ECO:0000256" key="8">
    <source>
        <dbReference type="RuleBase" id="RU362042"/>
    </source>
</evidence>
<dbReference type="PRINTS" id="PR00727">
    <property type="entry name" value="LEADERPTASE"/>
</dbReference>
<evidence type="ECO:0000313" key="10">
    <source>
        <dbReference type="EMBL" id="HIQ83888.1"/>
    </source>
</evidence>
<reference evidence="10" key="1">
    <citation type="submission" date="2020-10" db="EMBL/GenBank/DDBJ databases">
        <authorList>
            <person name="Gilroy R."/>
        </authorList>
    </citation>
    <scope>NUCLEOTIDE SEQUENCE</scope>
    <source>
        <strain evidence="10">ChiSjej6B24-2974</strain>
    </source>
</reference>
<dbReference type="EC" id="3.4.21.89" evidence="4 8"/>
<dbReference type="EMBL" id="DVFZ01000116">
    <property type="protein sequence ID" value="HIQ83888.1"/>
    <property type="molecule type" value="Genomic_DNA"/>
</dbReference>
<dbReference type="SUPFAM" id="SSF51306">
    <property type="entry name" value="LexA/Signal peptidase"/>
    <property type="match status" value="1"/>
</dbReference>
<dbReference type="GO" id="GO:0004252">
    <property type="term" value="F:serine-type endopeptidase activity"/>
    <property type="evidence" value="ECO:0007669"/>
    <property type="project" value="InterPro"/>
</dbReference>
<evidence type="ECO:0000256" key="1">
    <source>
        <dbReference type="ARBA" id="ARBA00000677"/>
    </source>
</evidence>
<reference evidence="10" key="2">
    <citation type="journal article" date="2021" name="PeerJ">
        <title>Extensive microbial diversity within the chicken gut microbiome revealed by metagenomics and culture.</title>
        <authorList>
            <person name="Gilroy R."/>
            <person name="Ravi A."/>
            <person name="Getino M."/>
            <person name="Pursley I."/>
            <person name="Horton D.L."/>
            <person name="Alikhan N.F."/>
            <person name="Baker D."/>
            <person name="Gharbi K."/>
            <person name="Hall N."/>
            <person name="Watson M."/>
            <person name="Adriaenssens E.M."/>
            <person name="Foster-Nyarko E."/>
            <person name="Jarju S."/>
            <person name="Secka A."/>
            <person name="Antonio M."/>
            <person name="Oren A."/>
            <person name="Chaudhuri R.R."/>
            <person name="La Ragione R."/>
            <person name="Hildebrand F."/>
            <person name="Pallen M.J."/>
        </authorList>
    </citation>
    <scope>NUCLEOTIDE SEQUENCE</scope>
    <source>
        <strain evidence="10">ChiSjej6B24-2974</strain>
    </source>
</reference>
<dbReference type="NCBIfam" id="TIGR02227">
    <property type="entry name" value="sigpep_I_bact"/>
    <property type="match status" value="1"/>
</dbReference>
<dbReference type="GO" id="GO:0005886">
    <property type="term" value="C:plasma membrane"/>
    <property type="evidence" value="ECO:0007669"/>
    <property type="project" value="UniProtKB-SubCell"/>
</dbReference>
<accession>A0A9D1CXN5</accession>
<dbReference type="GO" id="GO:0006465">
    <property type="term" value="P:signal peptide processing"/>
    <property type="evidence" value="ECO:0007669"/>
    <property type="project" value="InterPro"/>
</dbReference>
<feature type="active site" evidence="7">
    <location>
        <position position="35"/>
    </location>
</feature>
<dbReference type="InterPro" id="IPR000223">
    <property type="entry name" value="Pept_S26A_signal_pept_1"/>
</dbReference>
<protein>
    <recommendedName>
        <fullName evidence="4 8">Signal peptidase I</fullName>
        <ecNumber evidence="4 8">3.4.21.89</ecNumber>
    </recommendedName>
</protein>
<dbReference type="Pfam" id="PF10502">
    <property type="entry name" value="Peptidase_S26"/>
    <property type="match status" value="1"/>
</dbReference>
<dbReference type="AlphaFoldDB" id="A0A9D1CXN5"/>
<dbReference type="Gene3D" id="2.10.109.10">
    <property type="entry name" value="Umud Fragment, subunit A"/>
    <property type="match status" value="1"/>
</dbReference>
<gene>
    <name evidence="10" type="primary">lepB</name>
    <name evidence="10" type="ORF">IAA52_12420</name>
</gene>
<evidence type="ECO:0000259" key="9">
    <source>
        <dbReference type="Pfam" id="PF10502"/>
    </source>
</evidence>
<comment type="catalytic activity">
    <reaction evidence="1 8">
        <text>Cleavage of hydrophobic, N-terminal signal or leader sequences from secreted and periplasmic proteins.</text>
        <dbReference type="EC" id="3.4.21.89"/>
    </reaction>
</comment>
<dbReference type="GO" id="GO:0009003">
    <property type="term" value="F:signal peptidase activity"/>
    <property type="evidence" value="ECO:0007669"/>
    <property type="project" value="UniProtKB-EC"/>
</dbReference>
<name>A0A9D1CXN5_9FIRM</name>
<organism evidence="10 11">
    <name type="scientific">Candidatus Pullichristensenella stercorigallinarum</name>
    <dbReference type="NCBI Taxonomy" id="2840909"/>
    <lineage>
        <taxon>Bacteria</taxon>
        <taxon>Bacillati</taxon>
        <taxon>Bacillota</taxon>
        <taxon>Clostridia</taxon>
        <taxon>Candidatus Pullichristensenella</taxon>
    </lineage>
</organism>
<evidence type="ECO:0000256" key="6">
    <source>
        <dbReference type="ARBA" id="ARBA00022801"/>
    </source>
</evidence>
<dbReference type="Proteomes" id="UP000824260">
    <property type="component" value="Unassembled WGS sequence"/>
</dbReference>
<dbReference type="InterPro" id="IPR019758">
    <property type="entry name" value="Pept_S26A_signal_pept_1_CS"/>
</dbReference>
<evidence type="ECO:0000256" key="5">
    <source>
        <dbReference type="ARBA" id="ARBA00022670"/>
    </source>
</evidence>
<dbReference type="InterPro" id="IPR019756">
    <property type="entry name" value="Pept_S26A_signal_pept_1_Ser-AS"/>
</dbReference>
<comment type="caution">
    <text evidence="10">The sequence shown here is derived from an EMBL/GenBank/DDBJ whole genome shotgun (WGS) entry which is preliminary data.</text>
</comment>
<comment type="subcellular location">
    <subcellularLocation>
        <location evidence="2">Cell membrane</location>
        <topology evidence="2">Single-pass type II membrane protein</topology>
    </subcellularLocation>
    <subcellularLocation>
        <location evidence="8">Membrane</location>
        <topology evidence="8">Single-pass type II membrane protein</topology>
    </subcellularLocation>
</comment>
<dbReference type="PROSITE" id="PS00761">
    <property type="entry name" value="SPASE_I_3"/>
    <property type="match status" value="1"/>
</dbReference>
<dbReference type="InterPro" id="IPR036286">
    <property type="entry name" value="LexA/Signal_pep-like_sf"/>
</dbReference>
<dbReference type="PANTHER" id="PTHR43390:SF1">
    <property type="entry name" value="CHLOROPLAST PROCESSING PEPTIDASE"/>
    <property type="match status" value="1"/>
</dbReference>
<evidence type="ECO:0000313" key="11">
    <source>
        <dbReference type="Proteomes" id="UP000824260"/>
    </source>
</evidence>
<keyword evidence="5 8" id="KW-0645">Protease</keyword>
<evidence type="ECO:0000256" key="4">
    <source>
        <dbReference type="ARBA" id="ARBA00013208"/>
    </source>
</evidence>
<dbReference type="CDD" id="cd06530">
    <property type="entry name" value="S26_SPase_I"/>
    <property type="match status" value="1"/>
</dbReference>
<evidence type="ECO:0000256" key="3">
    <source>
        <dbReference type="ARBA" id="ARBA00009370"/>
    </source>
</evidence>
<proteinExistence type="inferred from homology"/>
<dbReference type="InterPro" id="IPR019533">
    <property type="entry name" value="Peptidase_S26"/>
</dbReference>
<dbReference type="PROSITE" id="PS00501">
    <property type="entry name" value="SPASE_I_1"/>
    <property type="match status" value="1"/>
</dbReference>
<evidence type="ECO:0000256" key="2">
    <source>
        <dbReference type="ARBA" id="ARBA00004401"/>
    </source>
</evidence>
<keyword evidence="6 8" id="KW-0378">Hydrolase</keyword>
<comment type="similarity">
    <text evidence="3 8">Belongs to the peptidase S26 family.</text>
</comment>